<proteinExistence type="predicted"/>
<feature type="transmembrane region" description="Helical" evidence="1">
    <location>
        <begin position="191"/>
        <end position="208"/>
    </location>
</feature>
<feature type="transmembrane region" description="Helical" evidence="1">
    <location>
        <begin position="135"/>
        <end position="159"/>
    </location>
</feature>
<reference evidence="2 5" key="2">
    <citation type="submission" date="2019-12" db="EMBL/GenBank/DDBJ databases">
        <authorList>
            <person name="Zheng J."/>
        </authorList>
    </citation>
    <scope>NUCLEOTIDE SEQUENCE [LARGE SCALE GENOMIC DNA]</scope>
    <source>
        <strain evidence="2 5">DSM 27347</strain>
    </source>
</reference>
<feature type="transmembrane region" description="Helical" evidence="1">
    <location>
        <begin position="59"/>
        <end position="81"/>
    </location>
</feature>
<evidence type="ECO:0000313" key="4">
    <source>
        <dbReference type="Proteomes" id="UP000323502"/>
    </source>
</evidence>
<keyword evidence="4" id="KW-1185">Reference proteome</keyword>
<gene>
    <name evidence="2" type="ORF">GQR91_05645</name>
    <name evidence="3" type="ORF">SAMN05216557_10575</name>
</gene>
<dbReference type="OrthoDB" id="1082056at2"/>
<dbReference type="EMBL" id="FNBI01000005">
    <property type="protein sequence ID" value="SDF70366.1"/>
    <property type="molecule type" value="Genomic_DNA"/>
</dbReference>
<keyword evidence="1" id="KW-0472">Membrane</keyword>
<feature type="transmembrane region" description="Helical" evidence="1">
    <location>
        <begin position="166"/>
        <end position="185"/>
    </location>
</feature>
<feature type="transmembrane region" description="Helical" evidence="1">
    <location>
        <begin position="88"/>
        <end position="115"/>
    </location>
</feature>
<name>A0A1G7N8V1_9SPHN</name>
<keyword evidence="1" id="KW-1133">Transmembrane helix</keyword>
<reference evidence="3 4" key="1">
    <citation type="submission" date="2016-10" db="EMBL/GenBank/DDBJ databases">
        <authorList>
            <person name="Varghese N."/>
            <person name="Submissions S."/>
        </authorList>
    </citation>
    <scope>NUCLEOTIDE SEQUENCE [LARGE SCALE GENOMIC DNA]</scope>
    <source>
        <strain evidence="3 4">S7-754</strain>
    </source>
</reference>
<protein>
    <submittedName>
        <fullName evidence="3">Uncharacterized protein</fullName>
    </submittedName>
</protein>
<feature type="transmembrane region" description="Helical" evidence="1">
    <location>
        <begin position="215"/>
        <end position="234"/>
    </location>
</feature>
<organism evidence="3 4">
    <name type="scientific">Sphingomonas carotinifaciens</name>
    <dbReference type="NCBI Taxonomy" id="1166323"/>
    <lineage>
        <taxon>Bacteria</taxon>
        <taxon>Pseudomonadati</taxon>
        <taxon>Pseudomonadota</taxon>
        <taxon>Alphaproteobacteria</taxon>
        <taxon>Sphingomonadales</taxon>
        <taxon>Sphingomonadaceae</taxon>
        <taxon>Sphingomonas</taxon>
    </lineage>
</organism>
<accession>A0A1G7N8V1</accession>
<dbReference type="Proteomes" id="UP000323502">
    <property type="component" value="Unassembled WGS sequence"/>
</dbReference>
<keyword evidence="1" id="KW-0812">Transmembrane</keyword>
<evidence type="ECO:0000313" key="5">
    <source>
        <dbReference type="Proteomes" id="UP000436801"/>
    </source>
</evidence>
<sequence length="365" mass="37675">METAPLLALLAAILLAEAAWSGRRDRLVGYGGGLAFGLVAARCFAPNFWFYPACDGFTANAWVASVIGAAAVFAGAGATALRDRRHRLAAIGVVAALAAWAVWRLTPACLSPYGALDPLLVRVWLSQVAEARPLLATPAVAIGYGGLLVAGTLAAVHAVRAERTRGWIIILVLLVGALGLAMVQARAANGGALLACLPLARIVVLARARGGWRMAGAWLGSAGIVYALVAQMTVPATAASAAGGTADMGCTPPAMLATLARQPAGLVLAPVDAGAMLIAHTPHRVLAAPYHRAGEAILASYRFYRLPPPAARRMAERLGVRYVLACAAMPYRQVPGSMAAALQQGRAPLTGIARVGTTTLYRVTP</sequence>
<evidence type="ECO:0000256" key="1">
    <source>
        <dbReference type="SAM" id="Phobius"/>
    </source>
</evidence>
<evidence type="ECO:0000313" key="3">
    <source>
        <dbReference type="EMBL" id="SDF70366.1"/>
    </source>
</evidence>
<dbReference type="EMBL" id="WSUT01000005">
    <property type="protein sequence ID" value="MWC43146.1"/>
    <property type="molecule type" value="Genomic_DNA"/>
</dbReference>
<dbReference type="RefSeq" id="WP_149682692.1">
    <property type="nucleotide sequence ID" value="NZ_FNBI01000005.1"/>
</dbReference>
<dbReference type="Proteomes" id="UP000436801">
    <property type="component" value="Unassembled WGS sequence"/>
</dbReference>
<dbReference type="AlphaFoldDB" id="A0A1G7N8V1"/>
<evidence type="ECO:0000313" key="2">
    <source>
        <dbReference type="EMBL" id="MWC43146.1"/>
    </source>
</evidence>